<evidence type="ECO:0000256" key="7">
    <source>
        <dbReference type="ARBA" id="ARBA00023251"/>
    </source>
</evidence>
<organism evidence="10 11">
    <name type="scientific">Streptomyces iconiensis</name>
    <dbReference type="NCBI Taxonomy" id="1384038"/>
    <lineage>
        <taxon>Bacteria</taxon>
        <taxon>Bacillati</taxon>
        <taxon>Actinomycetota</taxon>
        <taxon>Actinomycetes</taxon>
        <taxon>Kitasatosporales</taxon>
        <taxon>Streptomycetaceae</taxon>
        <taxon>Streptomyces</taxon>
    </lineage>
</organism>
<dbReference type="Proteomes" id="UP001214441">
    <property type="component" value="Unassembled WGS sequence"/>
</dbReference>
<evidence type="ECO:0000313" key="10">
    <source>
        <dbReference type="EMBL" id="MDJ1130956.1"/>
    </source>
</evidence>
<feature type="transmembrane region" description="Helical" evidence="8">
    <location>
        <begin position="194"/>
        <end position="213"/>
    </location>
</feature>
<dbReference type="EMBL" id="JANCPR020000003">
    <property type="protein sequence ID" value="MDJ1130956.1"/>
    <property type="molecule type" value="Genomic_DNA"/>
</dbReference>
<evidence type="ECO:0000259" key="9">
    <source>
        <dbReference type="PROSITE" id="PS50850"/>
    </source>
</evidence>
<feature type="transmembrane region" description="Helical" evidence="8">
    <location>
        <begin position="132"/>
        <end position="155"/>
    </location>
</feature>
<dbReference type="InterPro" id="IPR020846">
    <property type="entry name" value="MFS_dom"/>
</dbReference>
<gene>
    <name evidence="10" type="ORF">NMN56_003115</name>
</gene>
<evidence type="ECO:0000256" key="6">
    <source>
        <dbReference type="ARBA" id="ARBA00023136"/>
    </source>
</evidence>
<feature type="transmembrane region" description="Helical" evidence="8">
    <location>
        <begin position="219"/>
        <end position="240"/>
    </location>
</feature>
<proteinExistence type="predicted"/>
<dbReference type="Pfam" id="PF07690">
    <property type="entry name" value="MFS_1"/>
    <property type="match status" value="1"/>
</dbReference>
<accession>A0ABT6ZPH5</accession>
<feature type="transmembrane region" description="Helical" evidence="8">
    <location>
        <begin position="7"/>
        <end position="30"/>
    </location>
</feature>
<keyword evidence="3" id="KW-1003">Cell membrane</keyword>
<feature type="transmembrane region" description="Helical" evidence="8">
    <location>
        <begin position="74"/>
        <end position="93"/>
    </location>
</feature>
<evidence type="ECO:0000256" key="5">
    <source>
        <dbReference type="ARBA" id="ARBA00022989"/>
    </source>
</evidence>
<feature type="transmembrane region" description="Helical" evidence="8">
    <location>
        <begin position="358"/>
        <end position="384"/>
    </location>
</feature>
<feature type="domain" description="Major facilitator superfamily (MFS) profile" evidence="9">
    <location>
        <begin position="8"/>
        <end position="492"/>
    </location>
</feature>
<dbReference type="PROSITE" id="PS50850">
    <property type="entry name" value="MFS"/>
    <property type="match status" value="1"/>
</dbReference>
<keyword evidence="2" id="KW-0813">Transport</keyword>
<evidence type="ECO:0000256" key="3">
    <source>
        <dbReference type="ARBA" id="ARBA00022475"/>
    </source>
</evidence>
<dbReference type="RefSeq" id="WP_274042170.1">
    <property type="nucleotide sequence ID" value="NZ_JANCPR020000003.1"/>
</dbReference>
<feature type="transmembrane region" description="Helical" evidence="8">
    <location>
        <begin position="298"/>
        <end position="316"/>
    </location>
</feature>
<keyword evidence="11" id="KW-1185">Reference proteome</keyword>
<dbReference type="PANTHER" id="PTHR42718:SF47">
    <property type="entry name" value="METHYL VIOLOGEN RESISTANCE PROTEIN SMVA"/>
    <property type="match status" value="1"/>
</dbReference>
<dbReference type="InterPro" id="IPR011701">
    <property type="entry name" value="MFS"/>
</dbReference>
<feature type="transmembrane region" description="Helical" evidence="8">
    <location>
        <begin position="469"/>
        <end position="488"/>
    </location>
</feature>
<keyword evidence="4 8" id="KW-0812">Transmembrane</keyword>
<dbReference type="InterPro" id="IPR036259">
    <property type="entry name" value="MFS_trans_sf"/>
</dbReference>
<feature type="transmembrane region" description="Helical" evidence="8">
    <location>
        <begin position="45"/>
        <end position="65"/>
    </location>
</feature>
<dbReference type="PANTHER" id="PTHR42718">
    <property type="entry name" value="MAJOR FACILITATOR SUPERFAMILY MULTIDRUG TRANSPORTER MFSC"/>
    <property type="match status" value="1"/>
</dbReference>
<sequence>MTERRWLILGILSGSLLLIAMDTTILNVAFPSLVSDLQPDSVEQLWIIDAYSLALSGLLVTAGALGDRSGRKRLLLGGFALFALASLGAVLATEAWHVIAARALLGVGGAAIMPATLSILRYVFTDAKERAFAYAVWSAVMGGGLALGPVVGGLLVEDFGWHAAFLLNIPVAAAVIALGAWLLPESYSPRTGRWDWWGVALSVVGMVALAGGIKQLGKAGITAPLPWVMLAVGAVLLTVFARRQLRLEHPILEMRLFADRAFALSTVVIFLGMVGLGAMLFLLTQWFQYAEEYSPLEAGVRLLPAPLALTVTSVITPKLMHAIPVRHVMGSGLVLMAIGLGLPWTVQHAADGTLGYPTMAVALALLGFGSGIATTVASVTLMAVTPQHNVGGAAAIDETCYELGAALGVAALGSLAAALYRSGLPAGVPASARDSIGEAAHAAKELGGRAGGELLTKVSDAYTHGMTPAFLTGGALALVAAAMAWAWVPPTVRPTDNPH</sequence>
<evidence type="ECO:0000256" key="8">
    <source>
        <dbReference type="SAM" id="Phobius"/>
    </source>
</evidence>
<evidence type="ECO:0000256" key="2">
    <source>
        <dbReference type="ARBA" id="ARBA00022448"/>
    </source>
</evidence>
<keyword evidence="5 8" id="KW-1133">Transmembrane helix</keyword>
<feature type="transmembrane region" description="Helical" evidence="8">
    <location>
        <begin position="161"/>
        <end position="182"/>
    </location>
</feature>
<feature type="transmembrane region" description="Helical" evidence="8">
    <location>
        <begin position="328"/>
        <end position="346"/>
    </location>
</feature>
<comment type="caution">
    <text evidence="10">The sequence shown here is derived from an EMBL/GenBank/DDBJ whole genome shotgun (WGS) entry which is preliminary data.</text>
</comment>
<dbReference type="CDD" id="cd17321">
    <property type="entry name" value="MFS_MMR_MDR_like"/>
    <property type="match status" value="1"/>
</dbReference>
<keyword evidence="7" id="KW-0046">Antibiotic resistance</keyword>
<name>A0ABT6ZPH5_9ACTN</name>
<evidence type="ECO:0000256" key="1">
    <source>
        <dbReference type="ARBA" id="ARBA00004651"/>
    </source>
</evidence>
<feature type="transmembrane region" description="Helical" evidence="8">
    <location>
        <begin position="99"/>
        <end position="120"/>
    </location>
</feature>
<comment type="subcellular location">
    <subcellularLocation>
        <location evidence="1">Cell membrane</location>
        <topology evidence="1">Multi-pass membrane protein</topology>
    </subcellularLocation>
</comment>
<protein>
    <submittedName>
        <fullName evidence="10">MFS transporter</fullName>
    </submittedName>
</protein>
<dbReference type="Gene3D" id="1.20.1250.20">
    <property type="entry name" value="MFS general substrate transporter like domains"/>
    <property type="match status" value="1"/>
</dbReference>
<dbReference type="SUPFAM" id="SSF103473">
    <property type="entry name" value="MFS general substrate transporter"/>
    <property type="match status" value="1"/>
</dbReference>
<keyword evidence="6 8" id="KW-0472">Membrane</keyword>
<evidence type="ECO:0000313" key="11">
    <source>
        <dbReference type="Proteomes" id="UP001214441"/>
    </source>
</evidence>
<reference evidence="10 11" key="1">
    <citation type="submission" date="2023-05" db="EMBL/GenBank/DDBJ databases">
        <title>Streptantibioticus silvisoli sp. nov., acidotolerant actinomycetes 1 from pine litter.</title>
        <authorList>
            <person name="Swiecimska M."/>
            <person name="Golinska P."/>
            <person name="Sangal V."/>
            <person name="Wachnowicz B."/>
            <person name="Goodfellow M."/>
        </authorList>
    </citation>
    <scope>NUCLEOTIDE SEQUENCE [LARGE SCALE GENOMIC DNA]</scope>
    <source>
        <strain evidence="10 11">DSM 42109</strain>
    </source>
</reference>
<feature type="transmembrane region" description="Helical" evidence="8">
    <location>
        <begin position="261"/>
        <end position="286"/>
    </location>
</feature>
<evidence type="ECO:0000256" key="4">
    <source>
        <dbReference type="ARBA" id="ARBA00022692"/>
    </source>
</evidence>
<dbReference type="Gene3D" id="1.20.1720.10">
    <property type="entry name" value="Multidrug resistance protein D"/>
    <property type="match status" value="1"/>
</dbReference>